<keyword evidence="1" id="KW-0175">Coiled coil</keyword>
<protein>
    <submittedName>
        <fullName evidence="2">DUF327 family protein</fullName>
    </submittedName>
</protein>
<name>A0A6N7XYE1_9FIRM</name>
<keyword evidence="3" id="KW-1185">Reference proteome</keyword>
<evidence type="ECO:0000313" key="3">
    <source>
        <dbReference type="Proteomes" id="UP000469523"/>
    </source>
</evidence>
<dbReference type="SUPFAM" id="SSF158397">
    <property type="entry name" value="TM1646-like"/>
    <property type="match status" value="1"/>
</dbReference>
<sequence length="148" mass="17579">MNRINRTGMENVSPIEISRAVDKKAVKDTFKLKLNELEQEQIRTELKSLYDKIEEQSNRLSDKLFIDDLISYKKLVKEFLNITVNNSHIFFKENSLDRRGRHRIYSLVKKVDQELDELTQEFLDLENKRLNILKRLNDIQGILMDIIA</sequence>
<dbReference type="InterPro" id="IPR005585">
    <property type="entry name" value="DUF327"/>
</dbReference>
<gene>
    <name evidence="2" type="ORF">FYJ83_13505</name>
</gene>
<feature type="coiled-coil region" evidence="1">
    <location>
        <begin position="20"/>
        <end position="63"/>
    </location>
</feature>
<dbReference type="Gene3D" id="1.20.120.490">
    <property type="entry name" value="Hypothetical protein TM1646-like domain"/>
    <property type="match status" value="1"/>
</dbReference>
<comment type="caution">
    <text evidence="2">The sequence shown here is derived from an EMBL/GenBank/DDBJ whole genome shotgun (WGS) entry which is preliminary data.</text>
</comment>
<evidence type="ECO:0000313" key="2">
    <source>
        <dbReference type="EMBL" id="MSU02473.1"/>
    </source>
</evidence>
<dbReference type="InterPro" id="IPR024042">
    <property type="entry name" value="TM1646-like_dom_sf"/>
</dbReference>
<dbReference type="EMBL" id="VUNQ01000033">
    <property type="protein sequence ID" value="MSU02473.1"/>
    <property type="molecule type" value="Genomic_DNA"/>
</dbReference>
<dbReference type="RefSeq" id="WP_154441368.1">
    <property type="nucleotide sequence ID" value="NZ_JAHLPJ010000001.1"/>
</dbReference>
<dbReference type="AlphaFoldDB" id="A0A6N7XYE1"/>
<feature type="coiled-coil region" evidence="1">
    <location>
        <begin position="108"/>
        <end position="135"/>
    </location>
</feature>
<accession>A0A6N7XYE1</accession>
<proteinExistence type="predicted"/>
<reference evidence="2 3" key="1">
    <citation type="submission" date="2019-09" db="EMBL/GenBank/DDBJ databases">
        <title>In-depth cultivation of the pig gut microbiome towards novel bacterial diversity and tailored functional studies.</title>
        <authorList>
            <person name="Wylensek D."/>
            <person name="Hitch T.C.A."/>
            <person name="Clavel T."/>
        </authorList>
    </citation>
    <scope>NUCLEOTIDE SEQUENCE [LARGE SCALE GENOMIC DNA]</scope>
    <source>
        <strain evidence="2 3">WCA3-693-APC-4?</strain>
    </source>
</reference>
<evidence type="ECO:0000256" key="1">
    <source>
        <dbReference type="SAM" id="Coils"/>
    </source>
</evidence>
<dbReference type="Pfam" id="PF03885">
    <property type="entry name" value="DUF327"/>
    <property type="match status" value="1"/>
</dbReference>
<organism evidence="2 3">
    <name type="scientific">Tissierella pigra</name>
    <dbReference type="NCBI Taxonomy" id="2607614"/>
    <lineage>
        <taxon>Bacteria</taxon>
        <taxon>Bacillati</taxon>
        <taxon>Bacillota</taxon>
        <taxon>Tissierellia</taxon>
        <taxon>Tissierellales</taxon>
        <taxon>Tissierellaceae</taxon>
        <taxon>Tissierella</taxon>
    </lineage>
</organism>
<dbReference type="Proteomes" id="UP000469523">
    <property type="component" value="Unassembled WGS sequence"/>
</dbReference>